<dbReference type="RefSeq" id="XP_024506285.1">
    <property type="nucleotide sequence ID" value="XM_024652738.1"/>
</dbReference>
<keyword evidence="1" id="KW-0732">Signal</keyword>
<feature type="chain" id="PRO_5015030779" evidence="1">
    <location>
        <begin position="22"/>
        <end position="278"/>
    </location>
</feature>
<gene>
    <name evidence="2 4 5" type="ORF">SRAE_2000175000</name>
</gene>
<dbReference type="WormBase" id="SRAE_2000175000">
    <property type="protein sequence ID" value="SRP04683"/>
    <property type="gene ID" value="WBGene00261956"/>
</dbReference>
<dbReference type="WBParaSite" id="SRAE_2000175000.1">
    <property type="protein sequence ID" value="SRAE_2000175000.1"/>
    <property type="gene ID" value="WBGene00261956"/>
</dbReference>
<feature type="signal peptide" evidence="1">
    <location>
        <begin position="1"/>
        <end position="21"/>
    </location>
</feature>
<reference evidence="2 3" key="1">
    <citation type="submission" date="2014-09" db="EMBL/GenBank/DDBJ databases">
        <authorList>
            <person name="Martin A.A."/>
        </authorList>
    </citation>
    <scope>NUCLEOTIDE SEQUENCE</scope>
    <source>
        <strain evidence="3">ED321</strain>
        <strain evidence="2">ED321 Heterogonic</strain>
    </source>
</reference>
<dbReference type="AlphaFoldDB" id="A0A090LHT7"/>
<reference evidence="4" key="2">
    <citation type="submission" date="2020-12" db="UniProtKB">
        <authorList>
            <consortium name="WormBaseParasite"/>
        </authorList>
    </citation>
    <scope>IDENTIFICATION</scope>
</reference>
<proteinExistence type="predicted"/>
<evidence type="ECO:0000256" key="1">
    <source>
        <dbReference type="SAM" id="SignalP"/>
    </source>
</evidence>
<protein>
    <submittedName>
        <fullName evidence="4">Ig-like domain-containing protein</fullName>
    </submittedName>
</protein>
<sequence length="278" mass="32045">MTNFINFFYFILFSIIIPSKEVDECYKSCEKTKFGCNTKLVKTNIISEGGIYKLNEGILNFTCLFESLPGVVNVKWKFKKSPNVLNQLPENKYQVNNDREMYKNIKCDQLKYSHDCSGNDKGHLSFSNCILEVRDIRMTGYYKCEAIDSLTGQVLSTGAETKIRVIGLQSVEVVNSRLVSLKSGYVQIKVCANSYPFITWILKDTILQPNESKYYYSSSKMSNVPFYNIDKNEDKNFQSIKNLSLSDPYCYYVQLFISNVNKDIEDLHNASKIKNIIY</sequence>
<dbReference type="eggNOG" id="ENOG502TGK0">
    <property type="taxonomic scope" value="Eukaryota"/>
</dbReference>
<name>A0A090LHT7_STRRB</name>
<evidence type="ECO:0000313" key="3">
    <source>
        <dbReference type="Proteomes" id="UP000035682"/>
    </source>
</evidence>
<keyword evidence="3" id="KW-1185">Reference proteome</keyword>
<accession>A0A090LHT7</accession>
<dbReference type="OMA" id="NDREMYK"/>
<dbReference type="GeneID" id="36379450"/>
<dbReference type="OrthoDB" id="5777381at2759"/>
<evidence type="ECO:0000313" key="2">
    <source>
        <dbReference type="EMBL" id="CEF67085.1"/>
    </source>
</evidence>
<evidence type="ECO:0000313" key="5">
    <source>
        <dbReference type="WormBase" id="SRAE_2000175000"/>
    </source>
</evidence>
<organism evidence="2">
    <name type="scientific">Strongyloides ratti</name>
    <name type="common">Parasitic roundworm</name>
    <dbReference type="NCBI Taxonomy" id="34506"/>
    <lineage>
        <taxon>Eukaryota</taxon>
        <taxon>Metazoa</taxon>
        <taxon>Ecdysozoa</taxon>
        <taxon>Nematoda</taxon>
        <taxon>Chromadorea</taxon>
        <taxon>Rhabditida</taxon>
        <taxon>Tylenchina</taxon>
        <taxon>Panagrolaimomorpha</taxon>
        <taxon>Strongyloidoidea</taxon>
        <taxon>Strongyloididae</taxon>
        <taxon>Strongyloides</taxon>
    </lineage>
</organism>
<dbReference type="CTD" id="36379450"/>
<dbReference type="EMBL" id="LN609529">
    <property type="protein sequence ID" value="CEF67085.1"/>
    <property type="molecule type" value="Genomic_DNA"/>
</dbReference>
<dbReference type="Proteomes" id="UP000035682">
    <property type="component" value="Unplaced"/>
</dbReference>
<evidence type="ECO:0000313" key="4">
    <source>
        <dbReference type="WBParaSite" id="SRAE_2000175000.1"/>
    </source>
</evidence>